<reference evidence="2" key="1">
    <citation type="submission" date="2016-10" db="EMBL/GenBank/DDBJ databases">
        <authorList>
            <person name="Varghese N."/>
            <person name="Submissions S."/>
        </authorList>
    </citation>
    <scope>NUCLEOTIDE SEQUENCE [LARGE SCALE GENOMIC DNA]</scope>
    <source>
        <strain evidence="2">Nm44</strain>
    </source>
</reference>
<organism evidence="1 2">
    <name type="scientific">Nitrosomonas communis</name>
    <dbReference type="NCBI Taxonomy" id="44574"/>
    <lineage>
        <taxon>Bacteria</taxon>
        <taxon>Pseudomonadati</taxon>
        <taxon>Pseudomonadota</taxon>
        <taxon>Betaproteobacteria</taxon>
        <taxon>Nitrosomonadales</taxon>
        <taxon>Nitrosomonadaceae</taxon>
        <taxon>Nitrosomonas</taxon>
    </lineage>
</organism>
<dbReference type="AlphaFoldDB" id="A0A1I4KYH4"/>
<keyword evidence="2" id="KW-1185">Reference proteome</keyword>
<sequence>MRAPIIVVEHGDVAIFNSAANAEIWLEPIDVKNGEYVAYDRDGRLLQLVIKLIEKPSFIGEVKSIESVKISGAEEGVNHVIALRKALINFFKKTEAYNQNDESLPLNELVNKAVNQYGYAK</sequence>
<protein>
    <submittedName>
        <fullName evidence="1">Uncharacterized protein</fullName>
    </submittedName>
</protein>
<dbReference type="Proteomes" id="UP000183287">
    <property type="component" value="Unassembled WGS sequence"/>
</dbReference>
<gene>
    <name evidence="1" type="ORF">SAMN05421863_100568</name>
</gene>
<dbReference type="RefSeq" id="WP_074903709.1">
    <property type="nucleotide sequence ID" value="NZ_FOUB01000005.1"/>
</dbReference>
<proteinExistence type="predicted"/>
<dbReference type="EMBL" id="FOUB01000005">
    <property type="protein sequence ID" value="SFL83788.1"/>
    <property type="molecule type" value="Genomic_DNA"/>
</dbReference>
<evidence type="ECO:0000313" key="1">
    <source>
        <dbReference type="EMBL" id="SFL83788.1"/>
    </source>
</evidence>
<dbReference type="OrthoDB" id="9182889at2"/>
<name>A0A1I4KYH4_9PROT</name>
<evidence type="ECO:0000313" key="2">
    <source>
        <dbReference type="Proteomes" id="UP000183287"/>
    </source>
</evidence>
<accession>A0A1I4KYH4</accession>